<protein>
    <submittedName>
        <fullName evidence="3">Uncharacterized protein</fullName>
    </submittedName>
</protein>
<evidence type="ECO:0000313" key="4">
    <source>
        <dbReference type="Proteomes" id="UP000076420"/>
    </source>
</evidence>
<dbReference type="VEuPathDB" id="VectorBase:BGLAX_042429"/>
<reference evidence="3" key="1">
    <citation type="submission" date="2020-05" db="UniProtKB">
        <authorList>
            <consortium name="EnsemblMetazoa"/>
        </authorList>
    </citation>
    <scope>IDENTIFICATION</scope>
    <source>
        <strain evidence="3">BB02</strain>
    </source>
</reference>
<feature type="chain" id="PRO_5012497043" evidence="2">
    <location>
        <begin position="19"/>
        <end position="101"/>
    </location>
</feature>
<organism evidence="3 4">
    <name type="scientific">Biomphalaria glabrata</name>
    <name type="common">Bloodfluke planorb</name>
    <name type="synonym">Freshwater snail</name>
    <dbReference type="NCBI Taxonomy" id="6526"/>
    <lineage>
        <taxon>Eukaryota</taxon>
        <taxon>Metazoa</taxon>
        <taxon>Spiralia</taxon>
        <taxon>Lophotrochozoa</taxon>
        <taxon>Mollusca</taxon>
        <taxon>Gastropoda</taxon>
        <taxon>Heterobranchia</taxon>
        <taxon>Euthyneura</taxon>
        <taxon>Panpulmonata</taxon>
        <taxon>Hygrophila</taxon>
        <taxon>Lymnaeoidea</taxon>
        <taxon>Planorbidae</taxon>
        <taxon>Biomphalaria</taxon>
    </lineage>
</organism>
<dbReference type="AlphaFoldDB" id="A0A2C9KYM7"/>
<evidence type="ECO:0000313" key="3">
    <source>
        <dbReference type="EnsemblMetazoa" id="BGLB025022-PA"/>
    </source>
</evidence>
<feature type="signal peptide" evidence="2">
    <location>
        <begin position="1"/>
        <end position="18"/>
    </location>
</feature>
<dbReference type="VEuPathDB" id="VectorBase:BGLB025022"/>
<keyword evidence="2" id="KW-0732">Signal</keyword>
<proteinExistence type="predicted"/>
<dbReference type="EnsemblMetazoa" id="BGLB025022-RA">
    <property type="protein sequence ID" value="BGLB025022-PA"/>
    <property type="gene ID" value="BGLB025022"/>
</dbReference>
<dbReference type="KEGG" id="bgt:106061714"/>
<name>A0A2C9KYM7_BIOGL</name>
<dbReference type="Proteomes" id="UP000076420">
    <property type="component" value="Unassembled WGS sequence"/>
</dbReference>
<feature type="region of interest" description="Disordered" evidence="1">
    <location>
        <begin position="81"/>
        <end position="101"/>
    </location>
</feature>
<evidence type="ECO:0000256" key="1">
    <source>
        <dbReference type="SAM" id="MobiDB-lite"/>
    </source>
</evidence>
<sequence length="101" mass="11386">MVLVIFTILLIYCVAVLQSRQDSFGVSATVTAASAFGDDLADISYSIPELSQYKEDKSKKHGKHKEEAFIKTIYLNIDRQESSVHDQEENGEHTSEQQHII</sequence>
<accession>A0A2C9KYM7</accession>
<gene>
    <name evidence="3" type="primary">106061714</name>
</gene>
<evidence type="ECO:0000256" key="2">
    <source>
        <dbReference type="SAM" id="SignalP"/>
    </source>
</evidence>